<dbReference type="AlphaFoldDB" id="A0AAV2Z2D7"/>
<protein>
    <submittedName>
        <fullName evidence="2">Uncharacterized protein</fullName>
    </submittedName>
</protein>
<evidence type="ECO:0000313" key="3">
    <source>
        <dbReference type="Proteomes" id="UP001146120"/>
    </source>
</evidence>
<gene>
    <name evidence="2" type="ORF">N0F65_007829</name>
</gene>
<accession>A0AAV2Z2D7</accession>
<name>A0AAV2Z2D7_9STRA</name>
<feature type="signal peptide" evidence="1">
    <location>
        <begin position="1"/>
        <end position="16"/>
    </location>
</feature>
<dbReference type="EMBL" id="DAKRPA010000068">
    <property type="protein sequence ID" value="DBA00204.1"/>
    <property type="molecule type" value="Genomic_DNA"/>
</dbReference>
<keyword evidence="3" id="KW-1185">Reference proteome</keyword>
<reference evidence="2" key="1">
    <citation type="submission" date="2022-11" db="EMBL/GenBank/DDBJ databases">
        <authorList>
            <person name="Morgan W.R."/>
            <person name="Tartar A."/>
        </authorList>
    </citation>
    <scope>NUCLEOTIDE SEQUENCE</scope>
    <source>
        <strain evidence="2">ARSEF 373</strain>
    </source>
</reference>
<proteinExistence type="predicted"/>
<feature type="chain" id="PRO_5043819660" evidence="1">
    <location>
        <begin position="17"/>
        <end position="49"/>
    </location>
</feature>
<dbReference type="Proteomes" id="UP001146120">
    <property type="component" value="Unassembled WGS sequence"/>
</dbReference>
<sequence length="49" mass="5639">MVVILAETAILMLGHASSKMEHCTMCTCWLSHFETDTQTSTMKRLWFNC</sequence>
<keyword evidence="1" id="KW-0732">Signal</keyword>
<reference evidence="2" key="2">
    <citation type="journal article" date="2023" name="Microbiol Resour">
        <title>Decontamination and Annotation of the Draft Genome Sequence of the Oomycete Lagenidium giganteum ARSEF 373.</title>
        <authorList>
            <person name="Morgan W.R."/>
            <person name="Tartar A."/>
        </authorList>
    </citation>
    <scope>NUCLEOTIDE SEQUENCE</scope>
    <source>
        <strain evidence="2">ARSEF 373</strain>
    </source>
</reference>
<evidence type="ECO:0000313" key="2">
    <source>
        <dbReference type="EMBL" id="DBA00204.1"/>
    </source>
</evidence>
<comment type="caution">
    <text evidence="2">The sequence shown here is derived from an EMBL/GenBank/DDBJ whole genome shotgun (WGS) entry which is preliminary data.</text>
</comment>
<evidence type="ECO:0000256" key="1">
    <source>
        <dbReference type="SAM" id="SignalP"/>
    </source>
</evidence>
<organism evidence="2 3">
    <name type="scientific">Lagenidium giganteum</name>
    <dbReference type="NCBI Taxonomy" id="4803"/>
    <lineage>
        <taxon>Eukaryota</taxon>
        <taxon>Sar</taxon>
        <taxon>Stramenopiles</taxon>
        <taxon>Oomycota</taxon>
        <taxon>Peronosporomycetes</taxon>
        <taxon>Pythiales</taxon>
        <taxon>Pythiaceae</taxon>
    </lineage>
</organism>